<dbReference type="InterPro" id="IPR005950">
    <property type="entry name" value="ModA"/>
</dbReference>
<dbReference type="PANTHER" id="PTHR30632:SF0">
    <property type="entry name" value="SULFATE-BINDING PROTEIN"/>
    <property type="match status" value="1"/>
</dbReference>
<dbReference type="SUPFAM" id="SSF53850">
    <property type="entry name" value="Periplasmic binding protein-like II"/>
    <property type="match status" value="1"/>
</dbReference>
<proteinExistence type="inferred from homology"/>
<evidence type="ECO:0000256" key="3">
    <source>
        <dbReference type="ARBA" id="ARBA00022723"/>
    </source>
</evidence>
<accession>A0A354YUF6</accession>
<dbReference type="Proteomes" id="UP000263273">
    <property type="component" value="Unassembled WGS sequence"/>
</dbReference>
<dbReference type="Gene3D" id="3.40.190.10">
    <property type="entry name" value="Periplasmic binding protein-like II"/>
    <property type="match status" value="2"/>
</dbReference>
<dbReference type="EMBL" id="DNZF01000076">
    <property type="protein sequence ID" value="HBK52998.1"/>
    <property type="molecule type" value="Genomic_DNA"/>
</dbReference>
<dbReference type="GO" id="GO:1901359">
    <property type="term" value="F:tungstate binding"/>
    <property type="evidence" value="ECO:0007669"/>
    <property type="project" value="UniProtKB-ARBA"/>
</dbReference>
<dbReference type="Gene3D" id="2.30.30.40">
    <property type="entry name" value="SH3 Domains"/>
    <property type="match status" value="1"/>
</dbReference>
<dbReference type="GO" id="GO:0015689">
    <property type="term" value="P:molybdate ion transport"/>
    <property type="evidence" value="ECO:0007669"/>
    <property type="project" value="InterPro"/>
</dbReference>
<dbReference type="InterPro" id="IPR041879">
    <property type="entry name" value="YvgL-like_PBP2"/>
</dbReference>
<keyword evidence="2" id="KW-0500">Molybdenum</keyword>
<evidence type="ECO:0000313" key="6">
    <source>
        <dbReference type="Proteomes" id="UP000263273"/>
    </source>
</evidence>
<dbReference type="PANTHER" id="PTHR30632">
    <property type="entry name" value="MOLYBDATE-BINDING PERIPLASMIC PROTEIN"/>
    <property type="match status" value="1"/>
</dbReference>
<evidence type="ECO:0000256" key="1">
    <source>
        <dbReference type="ARBA" id="ARBA00009175"/>
    </source>
</evidence>
<keyword evidence="3" id="KW-0479">Metal-binding</keyword>
<dbReference type="InterPro" id="IPR050682">
    <property type="entry name" value="ModA/WtpA"/>
</dbReference>
<reference evidence="5 6" key="1">
    <citation type="journal article" date="2018" name="Nat. Biotechnol.">
        <title>A standardized bacterial taxonomy based on genome phylogeny substantially revises the tree of life.</title>
        <authorList>
            <person name="Parks D.H."/>
            <person name="Chuvochina M."/>
            <person name="Waite D.W."/>
            <person name="Rinke C."/>
            <person name="Skarshewski A."/>
            <person name="Chaumeil P.A."/>
            <person name="Hugenholtz P."/>
        </authorList>
    </citation>
    <scope>NUCLEOTIDE SEQUENCE [LARGE SCALE GENOMIC DNA]</scope>
    <source>
        <strain evidence="5">UBA10948</strain>
    </source>
</reference>
<comment type="caution">
    <text evidence="5">The sequence shown here is derived from an EMBL/GenBank/DDBJ whole genome shotgun (WGS) entry which is preliminary data.</text>
</comment>
<dbReference type="STRING" id="378794.GCA_001570625_01986"/>
<protein>
    <submittedName>
        <fullName evidence="5">Molybdate ABC transporter substrate-binding protein</fullName>
    </submittedName>
</protein>
<comment type="similarity">
    <text evidence="1">Belongs to the bacterial solute-binding protein ModA family.</text>
</comment>
<organism evidence="5 6">
    <name type="scientific">Syntrophomonas wolfei</name>
    <dbReference type="NCBI Taxonomy" id="863"/>
    <lineage>
        <taxon>Bacteria</taxon>
        <taxon>Bacillati</taxon>
        <taxon>Bacillota</taxon>
        <taxon>Clostridia</taxon>
        <taxon>Eubacteriales</taxon>
        <taxon>Syntrophomonadaceae</taxon>
        <taxon>Syntrophomonas</taxon>
    </lineage>
</organism>
<dbReference type="CDD" id="cd13537">
    <property type="entry name" value="PBP2_YvgL_like"/>
    <property type="match status" value="1"/>
</dbReference>
<dbReference type="GO" id="GO:0030973">
    <property type="term" value="F:molybdate ion binding"/>
    <property type="evidence" value="ECO:0007669"/>
    <property type="project" value="TreeGrafter"/>
</dbReference>
<evidence type="ECO:0000256" key="4">
    <source>
        <dbReference type="ARBA" id="ARBA00022729"/>
    </source>
</evidence>
<sequence length="302" mass="32398">MNYKVIKSYTRGSLMTIAEKSGDWYKVTAADGKAGYVFGRYLLTATEAPTPVKAAPSVTTSKAEVTAEPQAKAVSGELIISAAASLTDAMNEMKGLYEKQNKNVKLTFNFGSSGALQQQIEQGAPADVFISAATKQMKALQDKKLIVDESCKNLLKNRLVLVGPKDSAKVKGFSTLKEASLIALGEPDSVPAGKYAKETLTKMGLWDAVKDKVVYAKDVRQVLAYVESGNVEVGMVYLTDAKISDKVQIISIAEENTHTPIVYPAAVVTASKNPEAAQSFVDFLSSDAAKDVFAKYGFSLVK</sequence>
<evidence type="ECO:0000313" key="5">
    <source>
        <dbReference type="EMBL" id="HBK52998.1"/>
    </source>
</evidence>
<dbReference type="NCBIfam" id="TIGR01256">
    <property type="entry name" value="modA"/>
    <property type="match status" value="1"/>
</dbReference>
<dbReference type="FunFam" id="3.40.190.10:FF:000035">
    <property type="entry name" value="Molybdate ABC transporter substrate-binding protein"/>
    <property type="match status" value="1"/>
</dbReference>
<name>A0A354YUF6_9FIRM</name>
<dbReference type="Pfam" id="PF13531">
    <property type="entry name" value="SBP_bac_11"/>
    <property type="match status" value="1"/>
</dbReference>
<keyword evidence="4" id="KW-0732">Signal</keyword>
<gene>
    <name evidence="5" type="primary">modA</name>
    <name evidence="5" type="ORF">DDZ44_03550</name>
</gene>
<evidence type="ECO:0000256" key="2">
    <source>
        <dbReference type="ARBA" id="ARBA00022505"/>
    </source>
</evidence>
<dbReference type="AlphaFoldDB" id="A0A354YUF6"/>
<dbReference type="GO" id="GO:0046872">
    <property type="term" value="F:metal ion binding"/>
    <property type="evidence" value="ECO:0007669"/>
    <property type="project" value="UniProtKB-KW"/>
</dbReference>